<dbReference type="AlphaFoldDB" id="A0A8I6SQ78"/>
<dbReference type="OMA" id="STAEQCH"/>
<evidence type="ECO:0000256" key="2">
    <source>
        <dbReference type="SAM" id="MobiDB-lite"/>
    </source>
</evidence>
<accession>A0A8I6SQ78</accession>
<dbReference type="PANTHER" id="PTHR22774:SF11">
    <property type="entry name" value="CHOREIN N-TERMINAL DOMAIN-CONTAINING PROTEIN"/>
    <property type="match status" value="1"/>
</dbReference>
<evidence type="ECO:0000313" key="3">
    <source>
        <dbReference type="EnsemblMetazoa" id="XP_024085880.1"/>
    </source>
</evidence>
<feature type="coiled-coil region" evidence="1">
    <location>
        <begin position="1181"/>
        <end position="1249"/>
    </location>
</feature>
<evidence type="ECO:0000313" key="4">
    <source>
        <dbReference type="Proteomes" id="UP000494040"/>
    </source>
</evidence>
<dbReference type="KEGG" id="clec:106666577"/>
<dbReference type="InterPro" id="IPR026728">
    <property type="entry name" value="BLTP3A/B"/>
</dbReference>
<organism evidence="3 4">
    <name type="scientific">Cimex lectularius</name>
    <name type="common">Bed bug</name>
    <name type="synonym">Acanthia lectularia</name>
    <dbReference type="NCBI Taxonomy" id="79782"/>
    <lineage>
        <taxon>Eukaryota</taxon>
        <taxon>Metazoa</taxon>
        <taxon>Ecdysozoa</taxon>
        <taxon>Arthropoda</taxon>
        <taxon>Hexapoda</taxon>
        <taxon>Insecta</taxon>
        <taxon>Pterygota</taxon>
        <taxon>Neoptera</taxon>
        <taxon>Paraneoptera</taxon>
        <taxon>Hemiptera</taxon>
        <taxon>Heteroptera</taxon>
        <taxon>Panheteroptera</taxon>
        <taxon>Cimicomorpha</taxon>
        <taxon>Cimicidae</taxon>
        <taxon>Cimex</taxon>
    </lineage>
</organism>
<evidence type="ECO:0000256" key="1">
    <source>
        <dbReference type="SAM" id="Coils"/>
    </source>
</evidence>
<evidence type="ECO:0008006" key="5">
    <source>
        <dbReference type="Google" id="ProtNLM"/>
    </source>
</evidence>
<name>A0A8I6SQ78_CIMLE</name>
<reference evidence="3" key="1">
    <citation type="submission" date="2022-01" db="UniProtKB">
        <authorList>
            <consortium name="EnsemblMetazoa"/>
        </authorList>
    </citation>
    <scope>IDENTIFICATION</scope>
</reference>
<dbReference type="PANTHER" id="PTHR22774">
    <property type="entry name" value="CHOREIN N-TERMINAL DOMAIN-CONTAINING PROTEIN"/>
    <property type="match status" value="1"/>
</dbReference>
<protein>
    <recommendedName>
        <fullName evidence="5">UHRF1-binding protein 1-like</fullName>
    </recommendedName>
</protein>
<dbReference type="GeneID" id="106666577"/>
<feature type="region of interest" description="Disordered" evidence="2">
    <location>
        <begin position="401"/>
        <end position="426"/>
    </location>
</feature>
<dbReference type="Proteomes" id="UP000494040">
    <property type="component" value="Unassembled WGS sequence"/>
</dbReference>
<dbReference type="OrthoDB" id="43807at2759"/>
<dbReference type="Pfam" id="PF24917">
    <property type="entry name" value="BLTP3A_B"/>
    <property type="match status" value="3"/>
</dbReference>
<proteinExistence type="predicted"/>
<keyword evidence="4" id="KW-1185">Reference proteome</keyword>
<sequence>MVSLLKNQIFKHLSRYTKNLSPDKINLSTFKGEGELTCLELDEIVLTDLLELPSWVRLTSACCNKVEFRIQWTRLKYEPIRFALDEVRVEIETCEELRSLSAQQGLSAYAGTEYSFANKVVDGMTISVNEVKVTFKTPAFNAAVQLQIMRILVESKSPDWKKVELTKTRKKDKSKKHILIFKTIEWQTLRLEANSTKEKGLDSLRLFTNMAKCRLTIKKRTSDCFVMGCKLLLILEEFVWVLTDSQLKAVLHFVESLSGLVQKANEITRIKKAARKLELLPEYHAQVAQQERSGDTTEKEQSFALCDVVETSYHLWAQKIDLHLVDDPGAGRSIYPLLKNGHTLRLLINNLQVDYYPYHLAAADRAHWARYNQASSPHAEWLSAAQSQFKNSLLQLIDQRGRNPSFRGSNSNDEDEDRKSSESSPSQNNVKKYVIANLAKVMTSCIVLRVQDFTVYAILPNNKHLQKEFIKGQHRRRESLAQGDKERNMPSDVTVHAEFTYYYYPGNIAFPLPVPKFYVQINPVIMNFDVNTILWLNSFALNLHQSLQEIKQNSTNNLNYVDVKIEAIMPRVIFESNVEIQCGQRDRPKALHIQVSRALISNVRSSDGCSRADLAKCVNALQLGSLFFGNEFPVKEGDFAVIPDKFIDHIQFKDNIRTPLEELPTNTVSELVSYFRKTLLWTESRDVWCINFEPIWGEFYGARGVAHNKPVAFIDSFPLKIWVYLKTESSTRKDFSKPELYALAYISNLVSVQINHYQLLFLLRLADDFAELLTILEMDSRRIMKRGSSGVVVGAVVPQLEVTLVMPSQTPGKESSGADLESVIPDTSSLADDIVTNPSIQWNAVLTTDLQDGGVYKRENTVPAMSPPSNQLSLDVTPTFLESKQLNSFMGLSSMKKGFTNFTNLLDSKLKFSPNDASDSFSTRSDGTSDSENYVLNGQVDSMFNIDTCDEPIEYGSEALEEFDDHSGATISVTTPSENPSNASSYKRKDLISVATFKLGQVEIIQQSQGLTSTIKAQVSNIAIEECPAIPWDEFQNKFNTRSRGWTEVCDKPTVKPGVRIRKEHTVQYGDLNLWPTQKISSWFNDLVTVALSDICITLNASTVSSIAEFFEDDIESPSIPIKISMENMDLNIIEEKNSMAAGGTPINVSISRLHISRDKDKVILIEPTIAEKPSTYTQEIYDLKNENEQLRRRLAAMERLNEENHRLRKCEEESHELRSFLHSAQDHLQAVLEENERLSEMLRNFQRGDKQQSSGKR</sequence>
<dbReference type="RefSeq" id="XP_024085880.1">
    <property type="nucleotide sequence ID" value="XM_024230112.1"/>
</dbReference>
<keyword evidence="1" id="KW-0175">Coiled coil</keyword>
<dbReference type="EnsemblMetazoa" id="XM_024230112.1">
    <property type="protein sequence ID" value="XP_024085880.1"/>
    <property type="gene ID" value="LOC106666577"/>
</dbReference>